<organism evidence="2 3">
    <name type="scientific">Setaria viridis</name>
    <name type="common">Green bristlegrass</name>
    <name type="synonym">Setaria italica subsp. viridis</name>
    <dbReference type="NCBI Taxonomy" id="4556"/>
    <lineage>
        <taxon>Eukaryota</taxon>
        <taxon>Viridiplantae</taxon>
        <taxon>Streptophyta</taxon>
        <taxon>Embryophyta</taxon>
        <taxon>Tracheophyta</taxon>
        <taxon>Spermatophyta</taxon>
        <taxon>Magnoliopsida</taxon>
        <taxon>Liliopsida</taxon>
        <taxon>Poales</taxon>
        <taxon>Poaceae</taxon>
        <taxon>PACMAD clade</taxon>
        <taxon>Panicoideae</taxon>
        <taxon>Panicodae</taxon>
        <taxon>Paniceae</taxon>
        <taxon>Cenchrinae</taxon>
        <taxon>Setaria</taxon>
    </lineage>
</organism>
<gene>
    <name evidence="2" type="ORF">SEVIR_2G211650v2</name>
</gene>
<keyword evidence="1" id="KW-0472">Membrane</keyword>
<keyword evidence="1" id="KW-1133">Transmembrane helix</keyword>
<reference evidence="2" key="1">
    <citation type="submission" date="2019-03" db="EMBL/GenBank/DDBJ databases">
        <title>WGS assembly of Setaria viridis.</title>
        <authorList>
            <person name="Huang P."/>
            <person name="Jenkins J."/>
            <person name="Grimwood J."/>
            <person name="Barry K."/>
            <person name="Healey A."/>
            <person name="Mamidi S."/>
            <person name="Sreedasyam A."/>
            <person name="Shu S."/>
            <person name="Feldman M."/>
            <person name="Wu J."/>
            <person name="Yu Y."/>
            <person name="Chen C."/>
            <person name="Johnson J."/>
            <person name="Rokhsar D."/>
            <person name="Baxter I."/>
            <person name="Schmutz J."/>
            <person name="Brutnell T."/>
            <person name="Kellogg E."/>
        </authorList>
    </citation>
    <scope>NUCLEOTIDE SEQUENCE [LARGE SCALE GENOMIC DNA]</scope>
</reference>
<evidence type="ECO:0000313" key="2">
    <source>
        <dbReference type="EMBL" id="TKW33103.1"/>
    </source>
</evidence>
<name>A0A4U6VW93_SETVI</name>
<dbReference type="Gramene" id="TKW33103">
    <property type="protein sequence ID" value="TKW33103"/>
    <property type="gene ID" value="SEVIR_2G211650v2"/>
</dbReference>
<evidence type="ECO:0000313" key="3">
    <source>
        <dbReference type="Proteomes" id="UP000298652"/>
    </source>
</evidence>
<proteinExistence type="predicted"/>
<dbReference type="EMBL" id="CM016553">
    <property type="protein sequence ID" value="TKW33103.1"/>
    <property type="molecule type" value="Genomic_DNA"/>
</dbReference>
<sequence>MFSPFLLRAAGFLLPFYIKAWAISILRHRRQRQCVTCLNLSCHAHCENQDQDQSYATILLSYYFLEAAALAAAEVAFILLSGQGRGVRNRTPLPHVGNNRRNGAGIGHSCSDRRLLVCPDCARIYGFYQVQDQMTWCLSFSSNQLY</sequence>
<feature type="transmembrane region" description="Helical" evidence="1">
    <location>
        <begin position="6"/>
        <end position="26"/>
    </location>
</feature>
<dbReference type="AlphaFoldDB" id="A0A4U6VW93"/>
<keyword evidence="3" id="KW-1185">Reference proteome</keyword>
<keyword evidence="1" id="KW-0812">Transmembrane</keyword>
<protein>
    <submittedName>
        <fullName evidence="2">Uncharacterized protein</fullName>
    </submittedName>
</protein>
<evidence type="ECO:0000256" key="1">
    <source>
        <dbReference type="SAM" id="Phobius"/>
    </source>
</evidence>
<dbReference type="Proteomes" id="UP000298652">
    <property type="component" value="Chromosome 2"/>
</dbReference>
<accession>A0A4U6VW93</accession>